<sequence>GRFQGPRISNDVLCRFAGHACSLHGSRPQVRL</sequence>
<reference evidence="1" key="1">
    <citation type="submission" date="2020-02" db="EMBL/GenBank/DDBJ databases">
        <authorList>
            <person name="Meier V. D."/>
        </authorList>
    </citation>
    <scope>NUCLEOTIDE SEQUENCE</scope>
    <source>
        <strain evidence="1">AVDCRST_MAG65</strain>
    </source>
</reference>
<evidence type="ECO:0000313" key="1">
    <source>
        <dbReference type="EMBL" id="CAA9482232.1"/>
    </source>
</evidence>
<feature type="non-terminal residue" evidence="1">
    <location>
        <position position="1"/>
    </location>
</feature>
<name>A0A6J4RZ20_9ACTN</name>
<accession>A0A6J4RZ20</accession>
<organism evidence="1">
    <name type="scientific">uncultured Solirubrobacteraceae bacterium</name>
    <dbReference type="NCBI Taxonomy" id="1162706"/>
    <lineage>
        <taxon>Bacteria</taxon>
        <taxon>Bacillati</taxon>
        <taxon>Actinomycetota</taxon>
        <taxon>Thermoleophilia</taxon>
        <taxon>Solirubrobacterales</taxon>
        <taxon>Solirubrobacteraceae</taxon>
        <taxon>environmental samples</taxon>
    </lineage>
</organism>
<feature type="non-terminal residue" evidence="1">
    <location>
        <position position="32"/>
    </location>
</feature>
<protein>
    <submittedName>
        <fullName evidence="1">Uncharacterized protein</fullName>
    </submittedName>
</protein>
<dbReference type="EMBL" id="CADCVL010000254">
    <property type="protein sequence ID" value="CAA9482232.1"/>
    <property type="molecule type" value="Genomic_DNA"/>
</dbReference>
<gene>
    <name evidence="1" type="ORF">AVDCRST_MAG65-1507</name>
</gene>
<proteinExistence type="predicted"/>
<dbReference type="AlphaFoldDB" id="A0A6J4RZ20"/>